<evidence type="ECO:0000256" key="1">
    <source>
        <dbReference type="ARBA" id="ARBA00004141"/>
    </source>
</evidence>
<evidence type="ECO:0000259" key="9">
    <source>
        <dbReference type="PROSITE" id="PS50929"/>
    </source>
</evidence>
<dbReference type="GO" id="GO:0015421">
    <property type="term" value="F:ABC-type oligopeptide transporter activity"/>
    <property type="evidence" value="ECO:0007669"/>
    <property type="project" value="TreeGrafter"/>
</dbReference>
<comment type="subcellular location">
    <subcellularLocation>
        <location evidence="1">Membrane</location>
        <topology evidence="1">Multi-pass membrane protein</topology>
    </subcellularLocation>
</comment>
<dbReference type="Proteomes" id="UP000504612">
    <property type="component" value="Unplaced"/>
</dbReference>
<evidence type="ECO:0000256" key="6">
    <source>
        <dbReference type="ARBA" id="ARBA00023065"/>
    </source>
</evidence>
<keyword evidence="6" id="KW-0406">Ion transport</keyword>
<feature type="non-terminal residue" evidence="11">
    <location>
        <position position="1"/>
    </location>
</feature>
<sequence>EYAAEVDISSRLNMNLGLGIAFFQGLSNVALNCIVLGTIFVGGSLMAGQEMTPGDLMSFLVSSQTVQRSMASMSVLFGQVLRGMSAGARIFEFMNLTPEIPPCERQALTCSMLTGHLEFRDVTFR</sequence>
<dbReference type="GO" id="GO:0006811">
    <property type="term" value="P:monoatomic ion transport"/>
    <property type="evidence" value="ECO:0007669"/>
    <property type="project" value="UniProtKB-KW"/>
</dbReference>
<dbReference type="GO" id="GO:0005524">
    <property type="term" value="F:ATP binding"/>
    <property type="evidence" value="ECO:0007669"/>
    <property type="project" value="InterPro"/>
</dbReference>
<dbReference type="PROSITE" id="PS50929">
    <property type="entry name" value="ABC_TM1F"/>
    <property type="match status" value="1"/>
</dbReference>
<evidence type="ECO:0000256" key="8">
    <source>
        <dbReference type="SAM" id="Phobius"/>
    </source>
</evidence>
<dbReference type="RefSeq" id="XP_026549948.1">
    <property type="nucleotide sequence ID" value="XM_026694163.1"/>
</dbReference>
<dbReference type="PANTHER" id="PTHR43394">
    <property type="entry name" value="ATP-DEPENDENT PERMEASE MDL1, MITOCHONDRIAL"/>
    <property type="match status" value="1"/>
</dbReference>
<dbReference type="InterPro" id="IPR039421">
    <property type="entry name" value="Type_1_exporter"/>
</dbReference>
<name>A0A6J1WAK6_9SAUR</name>
<dbReference type="AlphaFoldDB" id="A0A6J1WAK6"/>
<keyword evidence="4 8" id="KW-0812">Transmembrane</keyword>
<accession>A0A6J1WAK6</accession>
<dbReference type="Gene3D" id="1.20.1560.10">
    <property type="entry name" value="ABC transporter type 1, transmembrane domain"/>
    <property type="match status" value="1"/>
</dbReference>
<organism evidence="10 11">
    <name type="scientific">Notechis scutatus</name>
    <name type="common">mainland tiger snake</name>
    <dbReference type="NCBI Taxonomy" id="8663"/>
    <lineage>
        <taxon>Eukaryota</taxon>
        <taxon>Metazoa</taxon>
        <taxon>Chordata</taxon>
        <taxon>Craniata</taxon>
        <taxon>Vertebrata</taxon>
        <taxon>Euteleostomi</taxon>
        <taxon>Lepidosauria</taxon>
        <taxon>Squamata</taxon>
        <taxon>Bifurcata</taxon>
        <taxon>Unidentata</taxon>
        <taxon>Episquamata</taxon>
        <taxon>Toxicofera</taxon>
        <taxon>Serpentes</taxon>
        <taxon>Colubroidea</taxon>
        <taxon>Elapidae</taxon>
        <taxon>Hydrophiinae</taxon>
        <taxon>Notechis</taxon>
    </lineage>
</organism>
<feature type="transmembrane region" description="Helical" evidence="8">
    <location>
        <begin position="20"/>
        <end position="41"/>
    </location>
</feature>
<keyword evidence="5 8" id="KW-1133">Transmembrane helix</keyword>
<evidence type="ECO:0000256" key="7">
    <source>
        <dbReference type="ARBA" id="ARBA00023136"/>
    </source>
</evidence>
<protein>
    <submittedName>
        <fullName evidence="11">ATP-binding cassette sub-family B member 8, mitochondrial-like</fullName>
    </submittedName>
</protein>
<evidence type="ECO:0000256" key="4">
    <source>
        <dbReference type="ARBA" id="ARBA00022692"/>
    </source>
</evidence>
<evidence type="ECO:0000256" key="3">
    <source>
        <dbReference type="ARBA" id="ARBA00022448"/>
    </source>
</evidence>
<feature type="domain" description="ABC transmembrane type-1" evidence="9">
    <location>
        <begin position="1"/>
        <end position="82"/>
    </location>
</feature>
<evidence type="ECO:0000256" key="5">
    <source>
        <dbReference type="ARBA" id="ARBA00022989"/>
    </source>
</evidence>
<evidence type="ECO:0000256" key="2">
    <source>
        <dbReference type="ARBA" id="ARBA00007577"/>
    </source>
</evidence>
<keyword evidence="10" id="KW-1185">Reference proteome</keyword>
<keyword evidence="7 8" id="KW-0472">Membrane</keyword>
<dbReference type="PANTHER" id="PTHR43394:SF17">
    <property type="entry name" value="MITOCHONDRIAL POTASSIUM CHANNEL ATP-BINDING SUBUNIT"/>
    <property type="match status" value="1"/>
</dbReference>
<reference evidence="11" key="1">
    <citation type="submission" date="2025-08" db="UniProtKB">
        <authorList>
            <consortium name="RefSeq"/>
        </authorList>
    </citation>
    <scope>IDENTIFICATION</scope>
</reference>
<dbReference type="GO" id="GO:0005743">
    <property type="term" value="C:mitochondrial inner membrane"/>
    <property type="evidence" value="ECO:0007669"/>
    <property type="project" value="TreeGrafter"/>
</dbReference>
<dbReference type="KEGG" id="nss:113431910"/>
<dbReference type="InterPro" id="IPR036640">
    <property type="entry name" value="ABC1_TM_sf"/>
</dbReference>
<dbReference type="GO" id="GO:0090374">
    <property type="term" value="P:oligopeptide export from mitochondrion"/>
    <property type="evidence" value="ECO:0007669"/>
    <property type="project" value="TreeGrafter"/>
</dbReference>
<comment type="similarity">
    <text evidence="2">Belongs to the ABC transporter superfamily. ABCB family. Multidrug resistance exporter (TC 3.A.1.201) subfamily.</text>
</comment>
<dbReference type="InterPro" id="IPR011527">
    <property type="entry name" value="ABC1_TM_dom"/>
</dbReference>
<evidence type="ECO:0000313" key="10">
    <source>
        <dbReference type="Proteomes" id="UP000504612"/>
    </source>
</evidence>
<dbReference type="SUPFAM" id="SSF90123">
    <property type="entry name" value="ABC transporter transmembrane region"/>
    <property type="match status" value="1"/>
</dbReference>
<gene>
    <name evidence="11" type="primary">LOC113431910</name>
</gene>
<evidence type="ECO:0000313" key="11">
    <source>
        <dbReference type="RefSeq" id="XP_026549948.1"/>
    </source>
</evidence>
<keyword evidence="3" id="KW-0813">Transport</keyword>
<proteinExistence type="inferred from homology"/>
<dbReference type="GeneID" id="113431910"/>